<organism evidence="1 2">
    <name type="scientific">Hydrogenophaga intermedia</name>
    <dbReference type="NCBI Taxonomy" id="65786"/>
    <lineage>
        <taxon>Bacteria</taxon>
        <taxon>Pseudomonadati</taxon>
        <taxon>Pseudomonadota</taxon>
        <taxon>Betaproteobacteria</taxon>
        <taxon>Burkholderiales</taxon>
        <taxon>Comamonadaceae</taxon>
        <taxon>Hydrogenophaga</taxon>
    </lineage>
</organism>
<dbReference type="Proteomes" id="UP000028878">
    <property type="component" value="Unassembled WGS sequence"/>
</dbReference>
<name>A0A1L1PJ73_HYDIT</name>
<gene>
    <name evidence="1" type="ORF">BN948_03230</name>
</gene>
<dbReference type="Pfam" id="PF19452">
    <property type="entry name" value="DUF5990"/>
    <property type="match status" value="1"/>
</dbReference>
<dbReference type="InterPro" id="IPR046032">
    <property type="entry name" value="DUF5990"/>
</dbReference>
<keyword evidence="2" id="KW-1185">Reference proteome</keyword>
<sequence length="152" mass="15924">MNTSTAARLQVIFVVEAPPPGVLFAVQSGRDELLPPFASTGDSLSFAFSLELGPPLADGAFNFRGPLAQGTPADRFVYLNSGTYAGQQQAPWERRAKIKLGGIPRDLVASAAGQADLAVEARIRGAARDGGPVCASVNPPDITWHLASRPTP</sequence>
<protein>
    <submittedName>
        <fullName evidence="1">Uncharacterized protein</fullName>
    </submittedName>
</protein>
<dbReference type="RefSeq" id="WP_009519562.1">
    <property type="nucleotide sequence ID" value="NZ_CCAE010000029.1"/>
</dbReference>
<accession>A0A1L1PJ73</accession>
<dbReference type="EMBL" id="CCAE010000029">
    <property type="protein sequence ID" value="CDN88794.1"/>
    <property type="molecule type" value="Genomic_DNA"/>
</dbReference>
<evidence type="ECO:0000313" key="2">
    <source>
        <dbReference type="Proteomes" id="UP000028878"/>
    </source>
</evidence>
<reference evidence="2" key="1">
    <citation type="submission" date="2014-11" db="EMBL/GenBank/DDBJ databases">
        <title>Draft genome sequence of Hydrogenophaga intermedia S1.</title>
        <authorList>
            <person name="Gan H.M."/>
            <person name="Chew T.H."/>
            <person name="Stolz A."/>
        </authorList>
    </citation>
    <scope>NUCLEOTIDE SEQUENCE [LARGE SCALE GENOMIC DNA]</scope>
    <source>
        <strain evidence="2">S1</strain>
    </source>
</reference>
<evidence type="ECO:0000313" key="1">
    <source>
        <dbReference type="EMBL" id="CDN88794.1"/>
    </source>
</evidence>
<proteinExistence type="predicted"/>
<dbReference type="AlphaFoldDB" id="A0A1L1PJ73"/>